<comment type="caution">
    <text evidence="1">The sequence shown here is derived from an EMBL/GenBank/DDBJ whole genome shotgun (WGS) entry which is preliminary data.</text>
</comment>
<sequence length="54" mass="5947">MSSRLAETTPKAKARGVRPVRYKLMVVPRCSAKLGRYRLNGSVCDGFLPGSHDL</sequence>
<evidence type="ECO:0000313" key="1">
    <source>
        <dbReference type="EMBL" id="GEP11378.1"/>
    </source>
</evidence>
<name>A0A512JN73_9HYPH</name>
<reference evidence="1 2" key="1">
    <citation type="submission" date="2019-07" db="EMBL/GenBank/DDBJ databases">
        <title>Whole genome shotgun sequence of Methylobacterium gnaphalii NBRC 107716.</title>
        <authorList>
            <person name="Hosoyama A."/>
            <person name="Uohara A."/>
            <person name="Ohji S."/>
            <person name="Ichikawa N."/>
        </authorList>
    </citation>
    <scope>NUCLEOTIDE SEQUENCE [LARGE SCALE GENOMIC DNA]</scope>
    <source>
        <strain evidence="1 2">NBRC 107716</strain>
    </source>
</reference>
<organism evidence="1 2">
    <name type="scientific">Methylobacterium gnaphalii</name>
    <dbReference type="NCBI Taxonomy" id="1010610"/>
    <lineage>
        <taxon>Bacteria</taxon>
        <taxon>Pseudomonadati</taxon>
        <taxon>Pseudomonadota</taxon>
        <taxon>Alphaproteobacteria</taxon>
        <taxon>Hyphomicrobiales</taxon>
        <taxon>Methylobacteriaceae</taxon>
        <taxon>Methylobacterium</taxon>
    </lineage>
</organism>
<accession>A0A512JN73</accession>
<dbReference type="EMBL" id="BJZV01000018">
    <property type="protein sequence ID" value="GEP11378.1"/>
    <property type="molecule type" value="Genomic_DNA"/>
</dbReference>
<dbReference type="Proteomes" id="UP000321750">
    <property type="component" value="Unassembled WGS sequence"/>
</dbReference>
<keyword evidence="2" id="KW-1185">Reference proteome</keyword>
<gene>
    <name evidence="1" type="ORF">MGN01_32230</name>
</gene>
<proteinExistence type="predicted"/>
<evidence type="ECO:0000313" key="2">
    <source>
        <dbReference type="Proteomes" id="UP000321750"/>
    </source>
</evidence>
<dbReference type="AlphaFoldDB" id="A0A512JN73"/>
<protein>
    <submittedName>
        <fullName evidence="1">Uncharacterized protein</fullName>
    </submittedName>
</protein>